<name>A0A5Q2TES7_9BACI</name>
<dbReference type="RefSeq" id="WP_153789875.1">
    <property type="nucleotide sequence ID" value="NZ_CP045915.1"/>
</dbReference>
<evidence type="ECO:0000313" key="1">
    <source>
        <dbReference type="EMBL" id="QGH32601.1"/>
    </source>
</evidence>
<protein>
    <submittedName>
        <fullName evidence="1">Uncharacterized protein</fullName>
    </submittedName>
</protein>
<sequence length="51" mass="5995">MDESMYRLLYELKGMVTSTLEASEHSDEVLRPCLDLVENKLIEIFEKIPHK</sequence>
<dbReference type="Proteomes" id="UP000339690">
    <property type="component" value="Chromosome"/>
</dbReference>
<dbReference type="KEGG" id="grc:GI584_00205"/>
<accession>A0A5Q2TES7</accession>
<gene>
    <name evidence="1" type="ORF">GI584_00205</name>
</gene>
<evidence type="ECO:0000313" key="2">
    <source>
        <dbReference type="Proteomes" id="UP000339690"/>
    </source>
</evidence>
<dbReference type="EMBL" id="CP045915">
    <property type="protein sequence ID" value="QGH32601.1"/>
    <property type="molecule type" value="Genomic_DNA"/>
</dbReference>
<reference evidence="1 2" key="1">
    <citation type="submission" date="2019-11" db="EMBL/GenBank/DDBJ databases">
        <title>Gracilibacillus salitolerans sp. nov., a moderate halophile isolated from a saline soil in northwest China.</title>
        <authorList>
            <person name="Gan L."/>
        </authorList>
    </citation>
    <scope>NUCLEOTIDE SEQUENCE [LARGE SCALE GENOMIC DNA]</scope>
    <source>
        <strain evidence="1 2">SCU50</strain>
    </source>
</reference>
<proteinExistence type="predicted"/>
<keyword evidence="2" id="KW-1185">Reference proteome</keyword>
<dbReference type="AlphaFoldDB" id="A0A5Q2TES7"/>
<organism evidence="1 2">
    <name type="scientific">Gracilibacillus salitolerans</name>
    <dbReference type="NCBI Taxonomy" id="2663022"/>
    <lineage>
        <taxon>Bacteria</taxon>
        <taxon>Bacillati</taxon>
        <taxon>Bacillota</taxon>
        <taxon>Bacilli</taxon>
        <taxon>Bacillales</taxon>
        <taxon>Bacillaceae</taxon>
        <taxon>Gracilibacillus</taxon>
    </lineage>
</organism>